<dbReference type="PROSITE" id="PS51419">
    <property type="entry name" value="RAB"/>
    <property type="match status" value="1"/>
</dbReference>
<sequence length="102" mass="11380">MRQAFIGITPVALLCFDISSVESFENVERRWNHEADLYPGNVSKILVGCKKDLGAEAVRSVWVRDAYKMTAKINANVYFETSAVTKEGLEALFSHVAQISAR</sequence>
<gene>
    <name evidence="4" type="ORF">M421DRAFT_67482</name>
</gene>
<keyword evidence="4" id="KW-0378">Hydrolase</keyword>
<feature type="signal peptide" evidence="3">
    <location>
        <begin position="1"/>
        <end position="23"/>
    </location>
</feature>
<dbReference type="GO" id="GO:0005525">
    <property type="term" value="F:GTP binding"/>
    <property type="evidence" value="ECO:0007669"/>
    <property type="project" value="UniProtKB-KW"/>
</dbReference>
<keyword evidence="5" id="KW-1185">Reference proteome</keyword>
<name>A0A6A5RG73_9PLEO</name>
<protein>
    <submittedName>
        <fullName evidence="4">P-loop containing nucleoside triphosphate hydrolase protein</fullName>
    </submittedName>
</protein>
<dbReference type="Proteomes" id="UP000800082">
    <property type="component" value="Unassembled WGS sequence"/>
</dbReference>
<organism evidence="4 5">
    <name type="scientific">Didymella exigua CBS 183.55</name>
    <dbReference type="NCBI Taxonomy" id="1150837"/>
    <lineage>
        <taxon>Eukaryota</taxon>
        <taxon>Fungi</taxon>
        <taxon>Dikarya</taxon>
        <taxon>Ascomycota</taxon>
        <taxon>Pezizomycotina</taxon>
        <taxon>Dothideomycetes</taxon>
        <taxon>Pleosporomycetidae</taxon>
        <taxon>Pleosporales</taxon>
        <taxon>Pleosporineae</taxon>
        <taxon>Didymellaceae</taxon>
        <taxon>Didymella</taxon>
    </lineage>
</organism>
<keyword evidence="3" id="KW-0732">Signal</keyword>
<keyword evidence="1" id="KW-0547">Nucleotide-binding</keyword>
<dbReference type="SMART" id="SM00174">
    <property type="entry name" value="RHO"/>
    <property type="match status" value="1"/>
</dbReference>
<dbReference type="AlphaFoldDB" id="A0A6A5RG73"/>
<dbReference type="Gene3D" id="3.40.50.300">
    <property type="entry name" value="P-loop containing nucleotide triphosphate hydrolases"/>
    <property type="match status" value="1"/>
</dbReference>
<dbReference type="RefSeq" id="XP_033446725.1">
    <property type="nucleotide sequence ID" value="XM_033596405.1"/>
</dbReference>
<feature type="chain" id="PRO_5025591493" evidence="3">
    <location>
        <begin position="24"/>
        <end position="102"/>
    </location>
</feature>
<evidence type="ECO:0000256" key="2">
    <source>
        <dbReference type="ARBA" id="ARBA00023134"/>
    </source>
</evidence>
<dbReference type="Pfam" id="PF00071">
    <property type="entry name" value="Ras"/>
    <property type="match status" value="1"/>
</dbReference>
<evidence type="ECO:0000313" key="4">
    <source>
        <dbReference type="EMBL" id="KAF1926473.1"/>
    </source>
</evidence>
<dbReference type="InterPro" id="IPR003578">
    <property type="entry name" value="Small_GTPase_Rho"/>
</dbReference>
<dbReference type="GO" id="GO:0003924">
    <property type="term" value="F:GTPase activity"/>
    <property type="evidence" value="ECO:0007669"/>
    <property type="project" value="InterPro"/>
</dbReference>
<dbReference type="PRINTS" id="PR00449">
    <property type="entry name" value="RASTRNSFRMNG"/>
</dbReference>
<dbReference type="SMART" id="SM00175">
    <property type="entry name" value="RAB"/>
    <property type="match status" value="1"/>
</dbReference>
<evidence type="ECO:0000313" key="5">
    <source>
        <dbReference type="Proteomes" id="UP000800082"/>
    </source>
</evidence>
<proteinExistence type="predicted"/>
<dbReference type="GeneID" id="54354072"/>
<accession>A0A6A5RG73</accession>
<reference evidence="4" key="1">
    <citation type="journal article" date="2020" name="Stud. Mycol.">
        <title>101 Dothideomycetes genomes: a test case for predicting lifestyles and emergence of pathogens.</title>
        <authorList>
            <person name="Haridas S."/>
            <person name="Albert R."/>
            <person name="Binder M."/>
            <person name="Bloem J."/>
            <person name="Labutti K."/>
            <person name="Salamov A."/>
            <person name="Andreopoulos B."/>
            <person name="Baker S."/>
            <person name="Barry K."/>
            <person name="Bills G."/>
            <person name="Bluhm B."/>
            <person name="Cannon C."/>
            <person name="Castanera R."/>
            <person name="Culley D."/>
            <person name="Daum C."/>
            <person name="Ezra D."/>
            <person name="Gonzalez J."/>
            <person name="Henrissat B."/>
            <person name="Kuo A."/>
            <person name="Liang C."/>
            <person name="Lipzen A."/>
            <person name="Lutzoni F."/>
            <person name="Magnuson J."/>
            <person name="Mondo S."/>
            <person name="Nolan M."/>
            <person name="Ohm R."/>
            <person name="Pangilinan J."/>
            <person name="Park H.-J."/>
            <person name="Ramirez L."/>
            <person name="Alfaro M."/>
            <person name="Sun H."/>
            <person name="Tritt A."/>
            <person name="Yoshinaga Y."/>
            <person name="Zwiers L.-H."/>
            <person name="Turgeon B."/>
            <person name="Goodwin S."/>
            <person name="Spatafora J."/>
            <person name="Crous P."/>
            <person name="Grigoriev I."/>
        </authorList>
    </citation>
    <scope>NUCLEOTIDE SEQUENCE</scope>
    <source>
        <strain evidence="4">CBS 183.55</strain>
    </source>
</reference>
<evidence type="ECO:0000256" key="1">
    <source>
        <dbReference type="ARBA" id="ARBA00022741"/>
    </source>
</evidence>
<dbReference type="InterPro" id="IPR001806">
    <property type="entry name" value="Small_GTPase"/>
</dbReference>
<dbReference type="PANTHER" id="PTHR24072">
    <property type="entry name" value="RHO FAMILY GTPASE"/>
    <property type="match status" value="1"/>
</dbReference>
<dbReference type="OrthoDB" id="25896at2759"/>
<dbReference type="InterPro" id="IPR027417">
    <property type="entry name" value="P-loop_NTPase"/>
</dbReference>
<evidence type="ECO:0000256" key="3">
    <source>
        <dbReference type="SAM" id="SignalP"/>
    </source>
</evidence>
<keyword evidence="2" id="KW-0342">GTP-binding</keyword>
<dbReference type="EMBL" id="ML978977">
    <property type="protein sequence ID" value="KAF1926473.1"/>
    <property type="molecule type" value="Genomic_DNA"/>
</dbReference>
<dbReference type="GO" id="GO:0007264">
    <property type="term" value="P:small GTPase-mediated signal transduction"/>
    <property type="evidence" value="ECO:0007669"/>
    <property type="project" value="InterPro"/>
</dbReference>
<dbReference type="SUPFAM" id="SSF52540">
    <property type="entry name" value="P-loop containing nucleoside triphosphate hydrolases"/>
    <property type="match status" value="1"/>
</dbReference>